<sequence>MSTAKPTGIKAPSKIARPPGAGAPKNNPPPAASTSGGDGSNAEDGFQIGEQVWVNGNKPGYIQFLGETQFAPGQWAGIVLDEPIGKNDGSVAGVRYFQCEALRGIFTRPSKLSRTEGEANGTQTAPPSRAASPTPSVGSVASQTPGTTALQEALKEKQQHIEQLMGERDMERAEVAKANGHVREMEQEIGLLREDQEQVSSLHNTK</sequence>
<reference evidence="3 4" key="1">
    <citation type="submission" date="2021-06" db="EMBL/GenBank/DDBJ databases">
        <authorList>
            <person name="Palmer J.M."/>
        </authorList>
    </citation>
    <scope>NUCLEOTIDE SEQUENCE [LARGE SCALE GENOMIC DNA]</scope>
    <source>
        <strain evidence="3 4">GA_2019</strain>
        <tissue evidence="3">Muscle</tissue>
    </source>
</reference>
<dbReference type="PANTHER" id="PTHR18916">
    <property type="entry name" value="DYNACTIN 1-RELATED MICROTUBULE-BINDING"/>
    <property type="match status" value="1"/>
</dbReference>
<keyword evidence="4" id="KW-1185">Reference proteome</keyword>
<evidence type="ECO:0000313" key="4">
    <source>
        <dbReference type="Proteomes" id="UP001476798"/>
    </source>
</evidence>
<dbReference type="PROSITE" id="PS00845">
    <property type="entry name" value="CAP_GLY_1"/>
    <property type="match status" value="1"/>
</dbReference>
<dbReference type="Proteomes" id="UP001476798">
    <property type="component" value="Unassembled WGS sequence"/>
</dbReference>
<comment type="caution">
    <text evidence="3">The sequence shown here is derived from an EMBL/GenBank/DDBJ whole genome shotgun (WGS) entry which is preliminary data.</text>
</comment>
<feature type="compositionally biased region" description="Polar residues" evidence="1">
    <location>
        <begin position="137"/>
        <end position="150"/>
    </location>
</feature>
<proteinExistence type="predicted"/>
<dbReference type="PROSITE" id="PS50245">
    <property type="entry name" value="CAP_GLY_2"/>
    <property type="match status" value="1"/>
</dbReference>
<dbReference type="PANTHER" id="PTHR18916:SF44">
    <property type="entry name" value="CAP-GLY DOMAIN-CONTAINING LINKER PROTEIN 1"/>
    <property type="match status" value="1"/>
</dbReference>
<protein>
    <submittedName>
        <fullName evidence="3">CAP-GLY domain-containing linker protein 1</fullName>
    </submittedName>
</protein>
<dbReference type="SMART" id="SM01052">
    <property type="entry name" value="CAP_GLY"/>
    <property type="match status" value="1"/>
</dbReference>
<feature type="region of interest" description="Disordered" evidence="1">
    <location>
        <begin position="1"/>
        <end position="50"/>
    </location>
</feature>
<gene>
    <name evidence="3" type="primary">CLIP1_2</name>
    <name evidence="3" type="ORF">GOODEAATRI_001600</name>
</gene>
<accession>A0ABV0N768</accession>
<evidence type="ECO:0000313" key="3">
    <source>
        <dbReference type="EMBL" id="MEQ2167191.1"/>
    </source>
</evidence>
<feature type="domain" description="CAP-Gly" evidence="2">
    <location>
        <begin position="66"/>
        <end position="108"/>
    </location>
</feature>
<feature type="compositionally biased region" description="Low complexity" evidence="1">
    <location>
        <begin position="122"/>
        <end position="136"/>
    </location>
</feature>
<feature type="region of interest" description="Disordered" evidence="1">
    <location>
        <begin position="110"/>
        <end position="155"/>
    </location>
</feature>
<evidence type="ECO:0000259" key="2">
    <source>
        <dbReference type="PROSITE" id="PS50245"/>
    </source>
</evidence>
<dbReference type="InterPro" id="IPR036859">
    <property type="entry name" value="CAP-Gly_dom_sf"/>
</dbReference>
<organism evidence="3 4">
    <name type="scientific">Goodea atripinnis</name>
    <dbReference type="NCBI Taxonomy" id="208336"/>
    <lineage>
        <taxon>Eukaryota</taxon>
        <taxon>Metazoa</taxon>
        <taxon>Chordata</taxon>
        <taxon>Craniata</taxon>
        <taxon>Vertebrata</taxon>
        <taxon>Euteleostomi</taxon>
        <taxon>Actinopterygii</taxon>
        <taxon>Neopterygii</taxon>
        <taxon>Teleostei</taxon>
        <taxon>Neoteleostei</taxon>
        <taxon>Acanthomorphata</taxon>
        <taxon>Ovalentaria</taxon>
        <taxon>Atherinomorphae</taxon>
        <taxon>Cyprinodontiformes</taxon>
        <taxon>Goodeidae</taxon>
        <taxon>Goodea</taxon>
    </lineage>
</organism>
<dbReference type="InterPro" id="IPR000938">
    <property type="entry name" value="CAP-Gly_domain"/>
</dbReference>
<dbReference type="SUPFAM" id="SSF74924">
    <property type="entry name" value="Cap-Gly domain"/>
    <property type="match status" value="1"/>
</dbReference>
<dbReference type="Pfam" id="PF01302">
    <property type="entry name" value="CAP_GLY"/>
    <property type="match status" value="1"/>
</dbReference>
<dbReference type="EMBL" id="JAHRIO010030036">
    <property type="protein sequence ID" value="MEQ2167191.1"/>
    <property type="molecule type" value="Genomic_DNA"/>
</dbReference>
<name>A0ABV0N768_9TELE</name>
<evidence type="ECO:0000256" key="1">
    <source>
        <dbReference type="SAM" id="MobiDB-lite"/>
    </source>
</evidence>
<dbReference type="Gene3D" id="2.30.30.190">
    <property type="entry name" value="CAP Gly-rich-like domain"/>
    <property type="match status" value="1"/>
</dbReference>